<dbReference type="InterPro" id="IPR050669">
    <property type="entry name" value="Hemerythrin"/>
</dbReference>
<dbReference type="Gene3D" id="1.20.120.50">
    <property type="entry name" value="Hemerythrin-like"/>
    <property type="match status" value="1"/>
</dbReference>
<accession>A0ABM1DWI5</accession>
<keyword evidence="3" id="KW-0408">Iron</keyword>
<gene>
    <name evidence="6" type="primary">LOC106806757</name>
</gene>
<dbReference type="Proteomes" id="UP000695022">
    <property type="component" value="Unplaced"/>
</dbReference>
<dbReference type="InterPro" id="IPR012827">
    <property type="entry name" value="Hemerythrin_metal-bd"/>
</dbReference>
<protein>
    <submittedName>
        <fullName evidence="6">Hemerythrin-like isoform X1</fullName>
    </submittedName>
</protein>
<name>A0ABM1DWI5_PRICU</name>
<dbReference type="PANTHER" id="PTHR37164">
    <property type="entry name" value="BACTERIOHEMERYTHRIN"/>
    <property type="match status" value="1"/>
</dbReference>
<reference evidence="6" key="1">
    <citation type="submission" date="2025-08" db="UniProtKB">
        <authorList>
            <consortium name="RefSeq"/>
        </authorList>
    </citation>
    <scope>IDENTIFICATION</scope>
</reference>
<evidence type="ECO:0000313" key="6">
    <source>
        <dbReference type="RefSeq" id="XP_014664306.1"/>
    </source>
</evidence>
<dbReference type="GeneID" id="106806757"/>
<dbReference type="SUPFAM" id="SSF47188">
    <property type="entry name" value="Hemerythrin-like"/>
    <property type="match status" value="1"/>
</dbReference>
<evidence type="ECO:0000256" key="2">
    <source>
        <dbReference type="ARBA" id="ARBA00022723"/>
    </source>
</evidence>
<sequence>MEIKTFPVPEPFCWDESFSVGYKELDEEHQGLFKIVSEINNNRNSASLLKKCKELAISHFLCEEKRQQKANFAGYDLEKKVHDEFLEVLGKVSCPVTDEVVNFAKDWLVQHIKNYDMLYKGKL</sequence>
<dbReference type="Pfam" id="PF01814">
    <property type="entry name" value="Hemerythrin"/>
    <property type="match status" value="1"/>
</dbReference>
<dbReference type="CDD" id="cd12107">
    <property type="entry name" value="Hemerythrin"/>
    <property type="match status" value="1"/>
</dbReference>
<comment type="similarity">
    <text evidence="1">Belongs to the hemerythrin family.</text>
</comment>
<evidence type="ECO:0000256" key="3">
    <source>
        <dbReference type="ARBA" id="ARBA00023004"/>
    </source>
</evidence>
<dbReference type="RefSeq" id="XP_014664306.1">
    <property type="nucleotide sequence ID" value="XM_014808820.1"/>
</dbReference>
<organism evidence="5 6">
    <name type="scientific">Priapulus caudatus</name>
    <name type="common">Priapulid worm</name>
    <dbReference type="NCBI Taxonomy" id="37621"/>
    <lineage>
        <taxon>Eukaryota</taxon>
        <taxon>Metazoa</taxon>
        <taxon>Ecdysozoa</taxon>
        <taxon>Scalidophora</taxon>
        <taxon>Priapulida</taxon>
        <taxon>Priapulimorpha</taxon>
        <taxon>Priapulimorphida</taxon>
        <taxon>Priapulidae</taxon>
        <taxon>Priapulus</taxon>
    </lineage>
</organism>
<dbReference type="InterPro" id="IPR012312">
    <property type="entry name" value="Hemerythrin-like"/>
</dbReference>
<keyword evidence="5" id="KW-1185">Reference proteome</keyword>
<evidence type="ECO:0000256" key="1">
    <source>
        <dbReference type="ARBA" id="ARBA00010587"/>
    </source>
</evidence>
<proteinExistence type="inferred from homology"/>
<evidence type="ECO:0000259" key="4">
    <source>
        <dbReference type="Pfam" id="PF01814"/>
    </source>
</evidence>
<dbReference type="NCBIfam" id="TIGR02481">
    <property type="entry name" value="hemeryth_dom"/>
    <property type="match status" value="1"/>
</dbReference>
<evidence type="ECO:0000313" key="5">
    <source>
        <dbReference type="Proteomes" id="UP000695022"/>
    </source>
</evidence>
<feature type="domain" description="Hemerythrin-like" evidence="4">
    <location>
        <begin position="21"/>
        <end position="122"/>
    </location>
</feature>
<dbReference type="PRINTS" id="PR00186">
    <property type="entry name" value="HEMERYTHRIN"/>
</dbReference>
<dbReference type="PANTHER" id="PTHR37164:SF1">
    <property type="entry name" value="BACTERIOHEMERYTHRIN"/>
    <property type="match status" value="1"/>
</dbReference>
<dbReference type="InterPro" id="IPR035938">
    <property type="entry name" value="Hemerythrin-like_sf"/>
</dbReference>
<dbReference type="InterPro" id="IPR002063">
    <property type="entry name" value="Haemerythrin"/>
</dbReference>
<keyword evidence="2" id="KW-0479">Metal-binding</keyword>